<proteinExistence type="predicted"/>
<dbReference type="Proteomes" id="UP000016223">
    <property type="component" value="Chromosome 2"/>
</dbReference>
<dbReference type="InterPro" id="IPR035093">
    <property type="entry name" value="RelE/ParE_toxin_dom_sf"/>
</dbReference>
<dbReference type="KEGG" id="vpd:VAPA_2c06450"/>
<reference evidence="1 2" key="1">
    <citation type="submission" date="2012-10" db="EMBL/GenBank/DDBJ databases">
        <title>Genome sequence of Variovorax paradoxus B4.</title>
        <authorList>
            <person name="Schuldes J."/>
            <person name="Brandt U."/>
            <person name="Hiessl S."/>
            <person name="Wuebbeler J.H."/>
            <person name="Thuermer A."/>
            <person name="Steinbuechel A."/>
            <person name="Daniel R."/>
        </authorList>
    </citation>
    <scope>NUCLEOTIDE SEQUENCE [LARGE SCALE GENOMIC DNA]</scope>
    <source>
        <strain evidence="1 2">B4</strain>
    </source>
</reference>
<gene>
    <name evidence="1" type="ORF">VAPA_2c06450</name>
</gene>
<evidence type="ECO:0000313" key="1">
    <source>
        <dbReference type="EMBL" id="AGU53204.1"/>
    </source>
</evidence>
<dbReference type="RefSeq" id="WP_021004032.1">
    <property type="nucleotide sequence ID" value="NC_022234.1"/>
</dbReference>
<dbReference type="OrthoDB" id="8906450at2"/>
<name>T1XLP2_VARPD</name>
<dbReference type="AlphaFoldDB" id="T1XLP2"/>
<organism evidence="1 2">
    <name type="scientific">Variovorax paradoxus B4</name>
    <dbReference type="NCBI Taxonomy" id="1246301"/>
    <lineage>
        <taxon>Bacteria</taxon>
        <taxon>Pseudomonadati</taxon>
        <taxon>Pseudomonadota</taxon>
        <taxon>Betaproteobacteria</taxon>
        <taxon>Burkholderiales</taxon>
        <taxon>Comamonadaceae</taxon>
        <taxon>Variovorax</taxon>
    </lineage>
</organism>
<dbReference type="EMBL" id="CP003912">
    <property type="protein sequence ID" value="AGU53204.1"/>
    <property type="molecule type" value="Genomic_DNA"/>
</dbReference>
<sequence length="108" mass="12869">MPRRIVILDSAKVEFKDIKKHVKKEFGESVWNAVNAEYKNSFNLIKNNPEIGSHIDELKELGITNVKYALVRQTRVVYEFDESLVLIHMLIHTRRDFRTHLFKRLFNQ</sequence>
<dbReference type="Gene3D" id="3.30.2310.20">
    <property type="entry name" value="RelE-like"/>
    <property type="match status" value="1"/>
</dbReference>
<evidence type="ECO:0000313" key="2">
    <source>
        <dbReference type="Proteomes" id="UP000016223"/>
    </source>
</evidence>
<accession>T1XLP2</accession>
<protein>
    <recommendedName>
        <fullName evidence="3">Plasmid stabilization system protein</fullName>
    </recommendedName>
</protein>
<dbReference type="PATRIC" id="fig|1246301.3.peg.6175"/>
<evidence type="ECO:0008006" key="3">
    <source>
        <dbReference type="Google" id="ProtNLM"/>
    </source>
</evidence>
<dbReference type="HOGENOM" id="CLU_147162_4_0_4"/>